<dbReference type="Gene3D" id="3.10.450.50">
    <property type="match status" value="1"/>
</dbReference>
<organism evidence="2 3">
    <name type="scientific">Sphingomonas lycopersici</name>
    <dbReference type="NCBI Taxonomy" id="2951807"/>
    <lineage>
        <taxon>Bacteria</taxon>
        <taxon>Pseudomonadati</taxon>
        <taxon>Pseudomonadota</taxon>
        <taxon>Alphaproteobacteria</taxon>
        <taxon>Sphingomonadales</taxon>
        <taxon>Sphingomonadaceae</taxon>
        <taxon>Sphingomonas</taxon>
    </lineage>
</organism>
<evidence type="ECO:0000313" key="3">
    <source>
        <dbReference type="Proteomes" id="UP001165565"/>
    </source>
</evidence>
<sequence>MPLSLPKPIADYFAADTADGVAVAKCFSADAVVIDEKKTYRGRDAIAAWKSEASAKYDYVAEPMTVDAQGERICVTAHLTGNFPGSPVDLRYAFTLSGDAITRLEIIP</sequence>
<dbReference type="AlphaFoldDB" id="A0AA42CNQ5"/>
<dbReference type="Pfam" id="PF12680">
    <property type="entry name" value="SnoaL_2"/>
    <property type="match status" value="1"/>
</dbReference>
<reference evidence="2" key="1">
    <citation type="submission" date="2022-06" db="EMBL/GenBank/DDBJ databases">
        <title>Sphingomonas sp. nov. isolated from rhizosphere soil of tomato.</title>
        <authorList>
            <person name="Dong H."/>
            <person name="Gao R."/>
        </authorList>
    </citation>
    <scope>NUCLEOTIDE SEQUENCE</scope>
    <source>
        <strain evidence="2">MMSM24</strain>
    </source>
</reference>
<gene>
    <name evidence="2" type="ORF">NEE01_03500</name>
</gene>
<dbReference type="InterPro" id="IPR032710">
    <property type="entry name" value="NTF2-like_dom_sf"/>
</dbReference>
<name>A0AA42CNQ5_9SPHN</name>
<evidence type="ECO:0000313" key="2">
    <source>
        <dbReference type="EMBL" id="MCW6533840.1"/>
    </source>
</evidence>
<dbReference type="SUPFAM" id="SSF54427">
    <property type="entry name" value="NTF2-like"/>
    <property type="match status" value="1"/>
</dbReference>
<dbReference type="InterPro" id="IPR037401">
    <property type="entry name" value="SnoaL-like"/>
</dbReference>
<dbReference type="EMBL" id="JANFAV010000001">
    <property type="protein sequence ID" value="MCW6533840.1"/>
    <property type="molecule type" value="Genomic_DNA"/>
</dbReference>
<protein>
    <submittedName>
        <fullName evidence="2">Nuclear transport factor 2 family protein</fullName>
    </submittedName>
</protein>
<comment type="caution">
    <text evidence="2">The sequence shown here is derived from an EMBL/GenBank/DDBJ whole genome shotgun (WGS) entry which is preliminary data.</text>
</comment>
<accession>A0AA42CNQ5</accession>
<keyword evidence="3" id="KW-1185">Reference proteome</keyword>
<proteinExistence type="predicted"/>
<evidence type="ECO:0000259" key="1">
    <source>
        <dbReference type="Pfam" id="PF12680"/>
    </source>
</evidence>
<feature type="domain" description="SnoaL-like" evidence="1">
    <location>
        <begin position="15"/>
        <end position="95"/>
    </location>
</feature>
<dbReference type="Proteomes" id="UP001165565">
    <property type="component" value="Unassembled WGS sequence"/>
</dbReference>
<dbReference type="RefSeq" id="WP_265267878.1">
    <property type="nucleotide sequence ID" value="NZ_JANFAV010000001.1"/>
</dbReference>